<dbReference type="KEGG" id="aht:ANTHELSMS3_05103"/>
<dbReference type="PANTHER" id="PTHR35936:SF17">
    <property type="entry name" value="ARGININE-BINDING EXTRACELLULAR PROTEIN ARTP"/>
    <property type="match status" value="1"/>
</dbReference>
<organism evidence="4 5">
    <name type="scientific">Antarctobacter heliothermus</name>
    <dbReference type="NCBI Taxonomy" id="74033"/>
    <lineage>
        <taxon>Bacteria</taxon>
        <taxon>Pseudomonadati</taxon>
        <taxon>Pseudomonadota</taxon>
        <taxon>Alphaproteobacteria</taxon>
        <taxon>Rhodobacterales</taxon>
        <taxon>Roseobacteraceae</taxon>
        <taxon>Antarctobacter</taxon>
    </lineage>
</organism>
<dbReference type="Pfam" id="PF00497">
    <property type="entry name" value="SBP_bac_3"/>
    <property type="match status" value="1"/>
</dbReference>
<keyword evidence="5" id="KW-1185">Reference proteome</keyword>
<dbReference type="Proteomes" id="UP000203589">
    <property type="component" value="Plasmid pSMS3-1"/>
</dbReference>
<feature type="domain" description="Solute-binding protein family 3/N-terminal" evidence="3">
    <location>
        <begin position="41"/>
        <end position="270"/>
    </location>
</feature>
<dbReference type="RefSeq" id="WP_094037542.1">
    <property type="nucleotide sequence ID" value="NZ_CP022541.1"/>
</dbReference>
<feature type="signal peptide" evidence="2">
    <location>
        <begin position="1"/>
        <end position="23"/>
    </location>
</feature>
<reference evidence="4 5" key="1">
    <citation type="submission" date="2017-07" db="EMBL/GenBank/DDBJ databases">
        <title>Genome Sequence of Antarctobacter heliothermus Strain SMS3 Isolated from a culture of the Diatom Skeletonema marinoi.</title>
        <authorList>
            <person name="Topel M."/>
            <person name="Pinder M.I.M."/>
            <person name="Johansson O.N."/>
            <person name="Kourtchenko O."/>
            <person name="Godhe A."/>
            <person name="Clarke A.K."/>
        </authorList>
    </citation>
    <scope>NUCLEOTIDE SEQUENCE [LARGE SCALE GENOMIC DNA]</scope>
    <source>
        <strain evidence="4 5">SMS3</strain>
        <plasmid evidence="5">Plasmid psms3-1</plasmid>
    </source>
</reference>
<evidence type="ECO:0000313" key="4">
    <source>
        <dbReference type="EMBL" id="ASP23483.1"/>
    </source>
</evidence>
<evidence type="ECO:0000313" key="5">
    <source>
        <dbReference type="Proteomes" id="UP000203589"/>
    </source>
</evidence>
<name>A0A222EBC3_9RHOB</name>
<dbReference type="Gene3D" id="3.40.190.10">
    <property type="entry name" value="Periplasmic binding protein-like II"/>
    <property type="match status" value="2"/>
</dbReference>
<dbReference type="SMART" id="SM00062">
    <property type="entry name" value="PBPb"/>
    <property type="match status" value="1"/>
</dbReference>
<protein>
    <submittedName>
        <fullName evidence="4">Amino acid ABC transporter substrate-binding protein</fullName>
    </submittedName>
</protein>
<evidence type="ECO:0000259" key="3">
    <source>
        <dbReference type="SMART" id="SM00062"/>
    </source>
</evidence>
<evidence type="ECO:0000256" key="2">
    <source>
        <dbReference type="SAM" id="SignalP"/>
    </source>
</evidence>
<evidence type="ECO:0000256" key="1">
    <source>
        <dbReference type="ARBA" id="ARBA00022729"/>
    </source>
</evidence>
<keyword evidence="1 2" id="KW-0732">Signal</keyword>
<keyword evidence="4" id="KW-0614">Plasmid</keyword>
<dbReference type="SUPFAM" id="SSF53850">
    <property type="entry name" value="Periplasmic binding protein-like II"/>
    <property type="match status" value="1"/>
</dbReference>
<proteinExistence type="predicted"/>
<geneLocation type="plasmid" evidence="5">
    <name>psms3-1</name>
</geneLocation>
<dbReference type="EMBL" id="CP022541">
    <property type="protein sequence ID" value="ASP23483.1"/>
    <property type="molecule type" value="Genomic_DNA"/>
</dbReference>
<sequence>MTKLQNTLIAAAGIAALAASAQAACEPEKVAEKYPELAGKPVRVATTPLYAPYSYTDMAKDKMVGSDIEVSEKALECVGLTYEYTKGVWSSLLPTILNGQTDVMVANLYYTPERAEKADFIIYMKAGSAMLVPKGNPKGVQSMDDLCGLKTNGVSGSYSLPILQEQSAKCVANGEKPITITVATETDAALRGLDSGRADFLLDNVGAAAVRIAEDPERYEIAFSATREIFVGNAVLDGNDALLQAYEEGMKEIAANGTLEDIFVKYGLDPNLIVPIEIKR</sequence>
<feature type="chain" id="PRO_5012578374" evidence="2">
    <location>
        <begin position="24"/>
        <end position="280"/>
    </location>
</feature>
<accession>A0A222EBC3</accession>
<dbReference type="InterPro" id="IPR001638">
    <property type="entry name" value="Solute-binding_3/MltF_N"/>
</dbReference>
<gene>
    <name evidence="4" type="primary">glnH</name>
    <name evidence="4" type="ORF">ANTHELSMS3_05103</name>
</gene>
<dbReference type="PANTHER" id="PTHR35936">
    <property type="entry name" value="MEMBRANE-BOUND LYTIC MUREIN TRANSGLYCOSYLASE F"/>
    <property type="match status" value="1"/>
</dbReference>
<dbReference type="AlphaFoldDB" id="A0A222EBC3"/>
<dbReference type="OrthoDB" id="9768183at2"/>